<dbReference type="InterPro" id="IPR021589">
    <property type="entry name" value="Cut12"/>
</dbReference>
<dbReference type="Pfam" id="PF11500">
    <property type="entry name" value="Cut12"/>
    <property type="match status" value="1"/>
</dbReference>
<feature type="compositionally biased region" description="Polar residues" evidence="1">
    <location>
        <begin position="448"/>
        <end position="477"/>
    </location>
</feature>
<feature type="compositionally biased region" description="Polar residues" evidence="1">
    <location>
        <begin position="358"/>
        <end position="378"/>
    </location>
</feature>
<dbReference type="OrthoDB" id="5383703at2759"/>
<reference evidence="4" key="1">
    <citation type="submission" date="2020-01" db="EMBL/GenBank/DDBJ databases">
        <authorList>
            <consortium name="DOE Joint Genome Institute"/>
            <person name="Haridas S."/>
            <person name="Albert R."/>
            <person name="Binder M."/>
            <person name="Bloem J."/>
            <person name="Labutti K."/>
            <person name="Salamov A."/>
            <person name="Andreopoulos B."/>
            <person name="Baker S.E."/>
            <person name="Barry K."/>
            <person name="Bills G."/>
            <person name="Bluhm B.H."/>
            <person name="Cannon C."/>
            <person name="Castanera R."/>
            <person name="Culley D.E."/>
            <person name="Daum C."/>
            <person name="Ezra D."/>
            <person name="Gonzalez J.B."/>
            <person name="Henrissat B."/>
            <person name="Kuo A."/>
            <person name="Liang C."/>
            <person name="Lipzen A."/>
            <person name="Lutzoni F."/>
            <person name="Magnuson J."/>
            <person name="Mondo S."/>
            <person name="Nolan M."/>
            <person name="Ohm R."/>
            <person name="Pangilinan J."/>
            <person name="Park H.-J."/>
            <person name="Ramirez L."/>
            <person name="Alfaro M."/>
            <person name="Sun H."/>
            <person name="Tritt A."/>
            <person name="Yoshinaga Y."/>
            <person name="Zwiers L.-H."/>
            <person name="Turgeon B.G."/>
            <person name="Goodwin S.B."/>
            <person name="Spatafora J.W."/>
            <person name="Crous P.W."/>
            <person name="Grigoriev I.V."/>
        </authorList>
    </citation>
    <scope>NUCLEOTIDE SEQUENCE</scope>
    <source>
        <strain evidence="4">CBS 342.82</strain>
    </source>
</reference>
<organism evidence="4">
    <name type="scientific">Dissoconium aciculare CBS 342.82</name>
    <dbReference type="NCBI Taxonomy" id="1314786"/>
    <lineage>
        <taxon>Eukaryota</taxon>
        <taxon>Fungi</taxon>
        <taxon>Dikarya</taxon>
        <taxon>Ascomycota</taxon>
        <taxon>Pezizomycotina</taxon>
        <taxon>Dothideomycetes</taxon>
        <taxon>Dothideomycetidae</taxon>
        <taxon>Mycosphaerellales</taxon>
        <taxon>Dissoconiaceae</taxon>
        <taxon>Dissoconium</taxon>
    </lineage>
</organism>
<feature type="region of interest" description="Disordered" evidence="1">
    <location>
        <begin position="46"/>
        <end position="67"/>
    </location>
</feature>
<protein>
    <recommendedName>
        <fullName evidence="2">Spindle pole body-associated protein cut12 domain-containing protein</fullName>
    </recommendedName>
</protein>
<dbReference type="Proteomes" id="UP000504637">
    <property type="component" value="Unplaced"/>
</dbReference>
<feature type="region of interest" description="Disordered" evidence="1">
    <location>
        <begin position="444"/>
        <end position="508"/>
    </location>
</feature>
<feature type="domain" description="Spindle pole body-associated protein cut12" evidence="2">
    <location>
        <begin position="169"/>
        <end position="286"/>
    </location>
</feature>
<proteinExistence type="predicted"/>
<feature type="compositionally biased region" description="Basic and acidic residues" evidence="1">
    <location>
        <begin position="165"/>
        <end position="186"/>
    </location>
</feature>
<feature type="compositionally biased region" description="Basic and acidic residues" evidence="1">
    <location>
        <begin position="300"/>
        <end position="309"/>
    </location>
</feature>
<name>A0A6J3M8K4_9PEZI</name>
<gene>
    <name evidence="4" type="ORF">K489DRAFT_226162</name>
</gene>
<evidence type="ECO:0000259" key="2">
    <source>
        <dbReference type="Pfam" id="PF11500"/>
    </source>
</evidence>
<evidence type="ECO:0000256" key="1">
    <source>
        <dbReference type="SAM" id="MobiDB-lite"/>
    </source>
</evidence>
<feature type="compositionally biased region" description="Polar residues" evidence="1">
    <location>
        <begin position="1"/>
        <end position="13"/>
    </location>
</feature>
<reference evidence="4" key="3">
    <citation type="submission" date="2025-08" db="UniProtKB">
        <authorList>
            <consortium name="RefSeq"/>
        </authorList>
    </citation>
    <scope>IDENTIFICATION</scope>
    <source>
        <strain evidence="4">CBS 342.82</strain>
    </source>
</reference>
<reference evidence="4" key="2">
    <citation type="submission" date="2020-04" db="EMBL/GenBank/DDBJ databases">
        <authorList>
            <consortium name="NCBI Genome Project"/>
        </authorList>
    </citation>
    <scope>NUCLEOTIDE SEQUENCE</scope>
    <source>
        <strain evidence="4">CBS 342.82</strain>
    </source>
</reference>
<accession>A0A6J3M8K4</accession>
<feature type="compositionally biased region" description="Polar residues" evidence="1">
    <location>
        <begin position="191"/>
        <end position="216"/>
    </location>
</feature>
<evidence type="ECO:0000313" key="4">
    <source>
        <dbReference type="RefSeq" id="XP_033460198.1"/>
    </source>
</evidence>
<feature type="region of interest" description="Disordered" evidence="1">
    <location>
        <begin position="129"/>
        <end position="216"/>
    </location>
</feature>
<dbReference type="GeneID" id="54357571"/>
<keyword evidence="3" id="KW-1185">Reference proteome</keyword>
<dbReference type="AlphaFoldDB" id="A0A6J3M8K4"/>
<feature type="compositionally biased region" description="Low complexity" evidence="1">
    <location>
        <begin position="395"/>
        <end position="411"/>
    </location>
</feature>
<evidence type="ECO:0000313" key="3">
    <source>
        <dbReference type="Proteomes" id="UP000504637"/>
    </source>
</evidence>
<feature type="region of interest" description="Disordered" evidence="1">
    <location>
        <begin position="1"/>
        <end position="28"/>
    </location>
</feature>
<sequence length="538" mass="58904">MLNWLSNPRSSEASIVDPDATGLFEPPQTPAPVFAVRAFRTAIFGTPQTNHNKPRRHSANENARPRQVDLRANRPAATVRTASDTNVLKDVNGVDAEPPVSPTKGILMTPGTAAARRKTVSFGDGVVDNEVKQTSRTGLPDDYPGKFPSPWVKSTLGASDDDEPVERSKGRSKVTEALEQAREGSAKRNAKQQAKQSKGNTAVEVTSDLTNPESESGQYWKQEYDIYRERTTREVRKLVLKQKAAKSFARDKDMQCTELAEQLRQEKRKVERLEKRAAELEAELREYKERTAISQPSVEVSRRHNDFRPTDPQPVYSRSYEDHQSYIRETGQDSALFTSYPADADKSTTHLPPKSRPRPTSTQPRLQSQAWTTSNPNIERSKAGAPSSHLSGRAVTSGTGVTPLPGLGTTSQTQEVYSSITTTNLRGAPIEPYALPTARQDSAFPSPELSTSNHLPINGHNNNTKSGAEAPQTSLNAKENLPPTVRVNGPRDEITSLPAMSATSSNNKRIVSKSGQVVGADRLAAAKARLQARGRNVS</sequence>
<dbReference type="RefSeq" id="XP_033460198.1">
    <property type="nucleotide sequence ID" value="XM_033599772.1"/>
</dbReference>
<feature type="region of interest" description="Disordered" evidence="1">
    <location>
        <begin position="287"/>
        <end position="413"/>
    </location>
</feature>